<feature type="compositionally biased region" description="Low complexity" evidence="1">
    <location>
        <begin position="8"/>
        <end position="25"/>
    </location>
</feature>
<feature type="compositionally biased region" description="Low complexity" evidence="1">
    <location>
        <begin position="71"/>
        <end position="90"/>
    </location>
</feature>
<feature type="region of interest" description="Disordered" evidence="1">
    <location>
        <begin position="1"/>
        <end position="26"/>
    </location>
</feature>
<dbReference type="AlphaFoldDB" id="A0AA88B193"/>
<reference evidence="2" key="1">
    <citation type="submission" date="2023-07" db="EMBL/GenBank/DDBJ databases">
        <title>draft genome sequence of fig (Ficus carica).</title>
        <authorList>
            <person name="Takahashi T."/>
            <person name="Nishimura K."/>
        </authorList>
    </citation>
    <scope>NUCLEOTIDE SEQUENCE</scope>
</reference>
<dbReference type="PANTHER" id="PTHR33672">
    <property type="entry name" value="YCF3-INTERACTING PROTEIN 1, CHLOROPLASTIC"/>
    <property type="match status" value="1"/>
</dbReference>
<keyword evidence="3" id="KW-1185">Reference proteome</keyword>
<protein>
    <submittedName>
        <fullName evidence="2">Uncharacterized protein</fullName>
    </submittedName>
</protein>
<name>A0AA88B193_FICCA</name>
<evidence type="ECO:0000313" key="2">
    <source>
        <dbReference type="EMBL" id="GMN56136.1"/>
    </source>
</evidence>
<dbReference type="InterPro" id="IPR040340">
    <property type="entry name" value="CEST/Y3IP1"/>
</dbReference>
<feature type="region of interest" description="Disordered" evidence="1">
    <location>
        <begin position="71"/>
        <end position="102"/>
    </location>
</feature>
<gene>
    <name evidence="2" type="ORF">TIFTF001_025254</name>
</gene>
<dbReference type="EMBL" id="BTGU01000061">
    <property type="protein sequence ID" value="GMN56136.1"/>
    <property type="molecule type" value="Genomic_DNA"/>
</dbReference>
<proteinExistence type="predicted"/>
<dbReference type="GO" id="GO:0048564">
    <property type="term" value="P:photosystem I assembly"/>
    <property type="evidence" value="ECO:0007669"/>
    <property type="project" value="InterPro"/>
</dbReference>
<accession>A0AA88B193</accession>
<dbReference type="PANTHER" id="PTHR33672:SF3">
    <property type="entry name" value="YCF3-INTERACTING PROTEIN 1, CHLOROPLASTIC"/>
    <property type="match status" value="1"/>
</dbReference>
<sequence>MGTQVHMLQPLPLPLSSHPPLSSSQRQSCPSVLLLRDYNYHPLPLSSAACCIHGFHSSPSPFRRRRSFALSSSAAEDNTTTSTSASISTSPQGDNLSQDDADPQDLEYVRQIKRVLELLRNNRDMLFSEVKLTILIEDPRDVERRRLLGIEDEYDAPTRDDLAAALEEVSLPFYAVLEFAPTHI</sequence>
<comment type="caution">
    <text evidence="2">The sequence shown here is derived from an EMBL/GenBank/DDBJ whole genome shotgun (WGS) entry which is preliminary data.</text>
</comment>
<evidence type="ECO:0000313" key="3">
    <source>
        <dbReference type="Proteomes" id="UP001187192"/>
    </source>
</evidence>
<dbReference type="GO" id="GO:0009535">
    <property type="term" value="C:chloroplast thylakoid membrane"/>
    <property type="evidence" value="ECO:0007669"/>
    <property type="project" value="InterPro"/>
</dbReference>
<dbReference type="GO" id="GO:0080183">
    <property type="term" value="P:response to photooxidative stress"/>
    <property type="evidence" value="ECO:0007669"/>
    <property type="project" value="InterPro"/>
</dbReference>
<dbReference type="Proteomes" id="UP001187192">
    <property type="component" value="Unassembled WGS sequence"/>
</dbReference>
<evidence type="ECO:0000256" key="1">
    <source>
        <dbReference type="SAM" id="MobiDB-lite"/>
    </source>
</evidence>
<organism evidence="2 3">
    <name type="scientific">Ficus carica</name>
    <name type="common">Common fig</name>
    <dbReference type="NCBI Taxonomy" id="3494"/>
    <lineage>
        <taxon>Eukaryota</taxon>
        <taxon>Viridiplantae</taxon>
        <taxon>Streptophyta</taxon>
        <taxon>Embryophyta</taxon>
        <taxon>Tracheophyta</taxon>
        <taxon>Spermatophyta</taxon>
        <taxon>Magnoliopsida</taxon>
        <taxon>eudicotyledons</taxon>
        <taxon>Gunneridae</taxon>
        <taxon>Pentapetalae</taxon>
        <taxon>rosids</taxon>
        <taxon>fabids</taxon>
        <taxon>Rosales</taxon>
        <taxon>Moraceae</taxon>
        <taxon>Ficeae</taxon>
        <taxon>Ficus</taxon>
    </lineage>
</organism>